<keyword evidence="3" id="KW-1185">Reference proteome</keyword>
<gene>
    <name evidence="4" type="primary">LOC105036382</name>
</gene>
<protein>
    <submittedName>
        <fullName evidence="4">Uncharacterized protein LOC105036382</fullName>
    </submittedName>
</protein>
<keyword evidence="2" id="KW-0732">Signal</keyword>
<feature type="region of interest" description="Disordered" evidence="1">
    <location>
        <begin position="52"/>
        <end position="82"/>
    </location>
</feature>
<evidence type="ECO:0000313" key="4">
    <source>
        <dbReference type="RefSeq" id="XP_010910452.1"/>
    </source>
</evidence>
<sequence>MASGFSSIHICWQLFFFSLVTLTCARELIIPISGEDTIATHDKTTSDYATVHPTLEPLHGGNRSPEVIVGGIDYEEPGPNPRNHPQCPPHCTPPYCTPRCPPPHGYKSSMVTKDAGADSVAQKE</sequence>
<proteinExistence type="predicted"/>
<dbReference type="AlphaFoldDB" id="A0A6I9QJF5"/>
<feature type="chain" id="PRO_5026851343" evidence="2">
    <location>
        <begin position="26"/>
        <end position="124"/>
    </location>
</feature>
<dbReference type="InParanoid" id="A0A6I9QJF5"/>
<dbReference type="RefSeq" id="XP_010910452.1">
    <property type="nucleotide sequence ID" value="XM_010912150.1"/>
</dbReference>
<evidence type="ECO:0000313" key="3">
    <source>
        <dbReference type="Proteomes" id="UP000504607"/>
    </source>
</evidence>
<accession>A0A6I9QJF5</accession>
<name>A0A6I9QJF5_ELAGV</name>
<feature type="signal peptide" evidence="2">
    <location>
        <begin position="1"/>
        <end position="25"/>
    </location>
</feature>
<organism evidence="3 4">
    <name type="scientific">Elaeis guineensis var. tenera</name>
    <name type="common">Oil palm</name>
    <dbReference type="NCBI Taxonomy" id="51953"/>
    <lineage>
        <taxon>Eukaryota</taxon>
        <taxon>Viridiplantae</taxon>
        <taxon>Streptophyta</taxon>
        <taxon>Embryophyta</taxon>
        <taxon>Tracheophyta</taxon>
        <taxon>Spermatophyta</taxon>
        <taxon>Magnoliopsida</taxon>
        <taxon>Liliopsida</taxon>
        <taxon>Arecaceae</taxon>
        <taxon>Arecoideae</taxon>
        <taxon>Cocoseae</taxon>
        <taxon>Elaeidinae</taxon>
        <taxon>Elaeis</taxon>
    </lineage>
</organism>
<evidence type="ECO:0000256" key="2">
    <source>
        <dbReference type="SAM" id="SignalP"/>
    </source>
</evidence>
<reference evidence="4" key="1">
    <citation type="submission" date="2025-08" db="UniProtKB">
        <authorList>
            <consortium name="RefSeq"/>
        </authorList>
    </citation>
    <scope>IDENTIFICATION</scope>
</reference>
<dbReference type="Proteomes" id="UP000504607">
    <property type="component" value="Unplaced"/>
</dbReference>
<evidence type="ECO:0000256" key="1">
    <source>
        <dbReference type="SAM" id="MobiDB-lite"/>
    </source>
</evidence>